<dbReference type="EMBL" id="CP020814">
    <property type="protein sequence ID" value="ARK30396.1"/>
    <property type="molecule type" value="Genomic_DNA"/>
</dbReference>
<reference evidence="2 3" key="1">
    <citation type="submission" date="2017-04" db="EMBL/GenBank/DDBJ databases">
        <title>Bacillus krulwichiae AM31D Genome sequencing and assembly.</title>
        <authorList>
            <person name="Krulwich T.A."/>
            <person name="Anastor L."/>
            <person name="Ehrlich R."/>
            <person name="Ehrlich G.D."/>
            <person name="Janto B."/>
        </authorList>
    </citation>
    <scope>NUCLEOTIDE SEQUENCE [LARGE SCALE GENOMIC DNA]</scope>
    <source>
        <strain evidence="2 3">AM31D</strain>
    </source>
</reference>
<organism evidence="2 3">
    <name type="scientific">Halalkalibacter krulwichiae</name>
    <dbReference type="NCBI Taxonomy" id="199441"/>
    <lineage>
        <taxon>Bacteria</taxon>
        <taxon>Bacillati</taxon>
        <taxon>Bacillota</taxon>
        <taxon>Bacilli</taxon>
        <taxon>Bacillales</taxon>
        <taxon>Bacillaceae</taxon>
        <taxon>Halalkalibacter</taxon>
    </lineage>
</organism>
<keyword evidence="1" id="KW-0732">Signal</keyword>
<dbReference type="Proteomes" id="UP000193006">
    <property type="component" value="Chromosome"/>
</dbReference>
<name>A0A1X9MAF1_9BACI</name>
<keyword evidence="3" id="KW-1185">Reference proteome</keyword>
<dbReference type="InterPro" id="IPR019076">
    <property type="entry name" value="Spore_lipoprot_YhcN/YlaJ-like"/>
</dbReference>
<evidence type="ECO:0000313" key="2">
    <source>
        <dbReference type="EMBL" id="ARK30396.1"/>
    </source>
</evidence>
<feature type="chain" id="PRO_5011011234" evidence="1">
    <location>
        <begin position="23"/>
        <end position="236"/>
    </location>
</feature>
<protein>
    <submittedName>
        <fullName evidence="2">Sporulation lipoprotein YhcN/YlaJ (Spore_YhcN_YlaJ)</fullName>
    </submittedName>
</protein>
<sequence precursor="true">MKLSIFLILAMMLAGCTIPQQAEMGANSNREEGFNGYGVAQTRQFEGPLSDLMVPDNAPKGLTDPASKLDKEGAYVTGRRDLSMDNEGTRYGQRILSNRPGVIRGRYVHSNNPNVDRKAKVQQFDSQAKDGITREIEQRVESLENVRDAHVITDGQRIVVALESSEQDRPKLIGTVKEEIKEVADLSNIYITTDRRIINRINALEHHVNLPRPFESIGGAVGDIADLVDDAAHGRR</sequence>
<feature type="signal peptide" evidence="1">
    <location>
        <begin position="1"/>
        <end position="22"/>
    </location>
</feature>
<evidence type="ECO:0000313" key="3">
    <source>
        <dbReference type="Proteomes" id="UP000193006"/>
    </source>
</evidence>
<proteinExistence type="predicted"/>
<gene>
    <name evidence="2" type="ORF">BkAM31D_11470</name>
</gene>
<keyword evidence="2" id="KW-0449">Lipoprotein</keyword>
<dbReference type="Pfam" id="PF09580">
    <property type="entry name" value="Spore_YhcN_YlaJ"/>
    <property type="match status" value="1"/>
</dbReference>
<dbReference type="KEGG" id="bkw:BkAM31D_11470"/>
<evidence type="ECO:0000256" key="1">
    <source>
        <dbReference type="SAM" id="SignalP"/>
    </source>
</evidence>
<dbReference type="RefSeq" id="WP_066151366.1">
    <property type="nucleotide sequence ID" value="NZ_CP020814.1"/>
</dbReference>
<dbReference type="PROSITE" id="PS51257">
    <property type="entry name" value="PROKAR_LIPOPROTEIN"/>
    <property type="match status" value="1"/>
</dbReference>
<dbReference type="AlphaFoldDB" id="A0A1X9MAF1"/>
<accession>A0A1X9MAF1</accession>